<protein>
    <submittedName>
        <fullName evidence="6">Piso0_002852 protein</fullName>
    </submittedName>
</protein>
<dbReference type="OrthoDB" id="73612at2759"/>
<dbReference type="PANTHER" id="PTHR13377:SF3">
    <property type="entry name" value="TRANSMEMBRANE PROTEIN 115"/>
    <property type="match status" value="1"/>
</dbReference>
<evidence type="ECO:0000313" key="6">
    <source>
        <dbReference type="EMBL" id="CCE83076.1"/>
    </source>
</evidence>
<sequence>MALLQKARSLPRSTKILLSCLISISFILLLIRLSQFRAAINENKSENKELDFREINVSFLQLVPRYTIFYPWVVITAIFCEVSVLPFIFSLVVLGVASSYIERFWGYKEVLKFILIIGSVTNFITVITTIVSNLVRKNVLGMNKPLGGGISYYFGFLVVFKQIIPEHNIVLFQGLTNVRVKNLPFFFLIVVSLWSLFVSKSLYPIVPSYVSFFVAFCYLRFYQSFLGDPLLPITSANVSNESGNTLITGDASDTFQLAEFFPSITKSYVAPIFNGCYEIACFLGIITPFNDDFIEQSNIRAQKRSEQANQAQKSIANSVAERRRQVALQVIEERINKGTRS</sequence>
<dbReference type="AlphaFoldDB" id="G8YDP5"/>
<accession>G8YDP5</accession>
<organism evidence="6 7">
    <name type="scientific">Pichia sorbitophila (strain ATCC MYA-4447 / BCRC 22081 / CBS 7064 / NBRC 10061 / NRRL Y-12695)</name>
    <name type="common">Hybrid yeast</name>
    <dbReference type="NCBI Taxonomy" id="559304"/>
    <lineage>
        <taxon>Eukaryota</taxon>
        <taxon>Fungi</taxon>
        <taxon>Dikarya</taxon>
        <taxon>Ascomycota</taxon>
        <taxon>Saccharomycotina</taxon>
        <taxon>Pichiomycetes</taxon>
        <taxon>Debaryomycetaceae</taxon>
        <taxon>Millerozyma</taxon>
    </lineage>
</organism>
<dbReference type="eggNOG" id="KOG2890">
    <property type="taxonomic scope" value="Eukaryota"/>
</dbReference>
<feature type="transmembrane region" description="Helical" evidence="5">
    <location>
        <begin position="110"/>
        <end position="130"/>
    </location>
</feature>
<dbReference type="EMBL" id="FO082050">
    <property type="protein sequence ID" value="CCE83076.1"/>
    <property type="molecule type" value="Genomic_DNA"/>
</dbReference>
<dbReference type="SUPFAM" id="SSF144091">
    <property type="entry name" value="Rhomboid-like"/>
    <property type="match status" value="1"/>
</dbReference>
<keyword evidence="7" id="KW-1185">Reference proteome</keyword>
<dbReference type="Pfam" id="PF08551">
    <property type="entry name" value="DUF1751"/>
    <property type="match status" value="1"/>
</dbReference>
<dbReference type="Proteomes" id="UP000005222">
    <property type="component" value="Chromosome J"/>
</dbReference>
<keyword evidence="2 5" id="KW-0812">Transmembrane</keyword>
<dbReference type="SMART" id="SM01160">
    <property type="entry name" value="DUF1751"/>
    <property type="match status" value="1"/>
</dbReference>
<keyword evidence="4 5" id="KW-0472">Membrane</keyword>
<dbReference type="OMA" id="WATLFPS"/>
<reference evidence="6 7" key="1">
    <citation type="journal article" date="2012" name="G3 (Bethesda)">
        <title>Pichia sorbitophila, an interspecies yeast hybrid reveals early steps of genome resolution following polyploidization.</title>
        <authorList>
            <person name="Leh Louis V."/>
            <person name="Despons L."/>
            <person name="Friedrich A."/>
            <person name="Martin T."/>
            <person name="Durrens P."/>
            <person name="Casaregola S."/>
            <person name="Neuveglise C."/>
            <person name="Fairhead C."/>
            <person name="Marck C."/>
            <person name="Cruz J.A."/>
            <person name="Straub M.L."/>
            <person name="Kugler V."/>
            <person name="Sacerdot C."/>
            <person name="Uzunov Z."/>
            <person name="Thierry A."/>
            <person name="Weiss S."/>
            <person name="Bleykasten C."/>
            <person name="De Montigny J."/>
            <person name="Jacques N."/>
            <person name="Jung P."/>
            <person name="Lemaire M."/>
            <person name="Mallet S."/>
            <person name="Morel G."/>
            <person name="Richard G.F."/>
            <person name="Sarkar A."/>
            <person name="Savel G."/>
            <person name="Schacherer J."/>
            <person name="Seret M.L."/>
            <person name="Talla E."/>
            <person name="Samson G."/>
            <person name="Jubin C."/>
            <person name="Poulain J."/>
            <person name="Vacherie B."/>
            <person name="Barbe V."/>
            <person name="Pelletier E."/>
            <person name="Sherman D.J."/>
            <person name="Westhof E."/>
            <person name="Weissenbach J."/>
            <person name="Baret P.V."/>
            <person name="Wincker P."/>
            <person name="Gaillardin C."/>
            <person name="Dujon B."/>
            <person name="Souciet J.L."/>
        </authorList>
    </citation>
    <scope>NUCLEOTIDE SEQUENCE [LARGE SCALE GENOMIC DNA]</scope>
    <source>
        <strain evidence="7">ATCC MYA-4447 / BCRC 22081 / CBS 7064 / NBRC 10061 / NRRL Y-12695</strain>
    </source>
</reference>
<dbReference type="GO" id="GO:0005794">
    <property type="term" value="C:Golgi apparatus"/>
    <property type="evidence" value="ECO:0007669"/>
    <property type="project" value="TreeGrafter"/>
</dbReference>
<evidence type="ECO:0000256" key="4">
    <source>
        <dbReference type="ARBA" id="ARBA00023136"/>
    </source>
</evidence>
<evidence type="ECO:0000256" key="2">
    <source>
        <dbReference type="ARBA" id="ARBA00022692"/>
    </source>
</evidence>
<dbReference type="InterPro" id="IPR013861">
    <property type="entry name" value="TMEM115/Pdh1/Rbl19"/>
</dbReference>
<dbReference type="GO" id="GO:0006890">
    <property type="term" value="P:retrograde vesicle-mediated transport, Golgi to endoplasmic reticulum"/>
    <property type="evidence" value="ECO:0007669"/>
    <property type="project" value="InterPro"/>
</dbReference>
<feature type="transmembrane region" description="Helical" evidence="5">
    <location>
        <begin position="69"/>
        <end position="98"/>
    </location>
</feature>
<dbReference type="PANTHER" id="PTHR13377">
    <property type="entry name" value="PLACENTAL PROTEIN 6"/>
    <property type="match status" value="1"/>
</dbReference>
<evidence type="ECO:0000313" key="7">
    <source>
        <dbReference type="Proteomes" id="UP000005222"/>
    </source>
</evidence>
<feature type="transmembrane region" description="Helical" evidence="5">
    <location>
        <begin position="150"/>
        <end position="171"/>
    </location>
</feature>
<dbReference type="GO" id="GO:0016020">
    <property type="term" value="C:membrane"/>
    <property type="evidence" value="ECO:0007669"/>
    <property type="project" value="UniProtKB-SubCell"/>
</dbReference>
<evidence type="ECO:0000256" key="5">
    <source>
        <dbReference type="SAM" id="Phobius"/>
    </source>
</evidence>
<dbReference type="HOGENOM" id="CLU_043563_1_0_1"/>
<name>G8YDP5_PICSO</name>
<proteinExistence type="predicted"/>
<evidence type="ECO:0000256" key="3">
    <source>
        <dbReference type="ARBA" id="ARBA00022989"/>
    </source>
</evidence>
<feature type="transmembrane region" description="Helical" evidence="5">
    <location>
        <begin position="183"/>
        <end position="199"/>
    </location>
</feature>
<dbReference type="FunCoup" id="G8YDP5">
    <property type="interactions" value="1014"/>
</dbReference>
<gene>
    <name evidence="6" type="primary">Piso0_002852</name>
    <name evidence="6" type="ORF">GNLVRS01_PISO0J20997g</name>
</gene>
<keyword evidence="3 5" id="KW-1133">Transmembrane helix</keyword>
<dbReference type="STRING" id="559304.G8YDP5"/>
<dbReference type="InParanoid" id="G8YDP5"/>
<comment type="subcellular location">
    <subcellularLocation>
        <location evidence="1">Membrane</location>
        <topology evidence="1">Multi-pass membrane protein</topology>
    </subcellularLocation>
</comment>
<dbReference type="InterPro" id="IPR035952">
    <property type="entry name" value="Rhomboid-like_sf"/>
</dbReference>
<evidence type="ECO:0000256" key="1">
    <source>
        <dbReference type="ARBA" id="ARBA00004141"/>
    </source>
</evidence>